<organism evidence="2 3">
    <name type="scientific">Bacillus cereus VD154</name>
    <dbReference type="NCBI Taxonomy" id="1053238"/>
    <lineage>
        <taxon>Bacteria</taxon>
        <taxon>Bacillati</taxon>
        <taxon>Bacillota</taxon>
        <taxon>Bacilli</taxon>
        <taxon>Bacillales</taxon>
        <taxon>Bacillaceae</taxon>
        <taxon>Bacillus</taxon>
        <taxon>Bacillus cereus group</taxon>
    </lineage>
</organism>
<protein>
    <recommendedName>
        <fullName evidence="1">DNA primase/nucleoside triphosphatase C-terminal domain-containing protein</fullName>
    </recommendedName>
</protein>
<evidence type="ECO:0000259" key="1">
    <source>
        <dbReference type="Pfam" id="PF03288"/>
    </source>
</evidence>
<dbReference type="AlphaFoldDB" id="A0A9W5KQG1"/>
<dbReference type="Pfam" id="PF03288">
    <property type="entry name" value="Pox_D5"/>
    <property type="match status" value="1"/>
</dbReference>
<accession>A0A9W5KQG1</accession>
<sequence length="75" mass="8965">MIGKFVEENLERDIKSFEVTNDLYKRYLKYCKTYNLKPISRNSFGYRLSQERIGAWHKSKGKAARWGVKLLPCKY</sequence>
<dbReference type="Proteomes" id="UP000006967">
    <property type="component" value="Unassembled WGS sequence"/>
</dbReference>
<reference evidence="2 3" key="1">
    <citation type="submission" date="2012-04" db="EMBL/GenBank/DDBJ databases">
        <title>The Genome Sequence of Bacillus cereus VD154.</title>
        <authorList>
            <consortium name="The Broad Institute Genome Sequencing Platform"/>
            <consortium name="The Broad Institute Genome Sequencing Center for Infectious Disease"/>
            <person name="Feldgarden M."/>
            <person name="Van der Auwera G.A."/>
            <person name="Mahillon J."/>
            <person name="Duprez V."/>
            <person name="Timmery S."/>
            <person name="Mattelet C."/>
            <person name="Dierick K."/>
            <person name="Sun M."/>
            <person name="Yu Z."/>
            <person name="Zhu L."/>
            <person name="Hu X."/>
            <person name="Shank E.B."/>
            <person name="Swiecicka I."/>
            <person name="Hansen B.M."/>
            <person name="Andrup L."/>
            <person name="Young S.K."/>
            <person name="Zeng Q."/>
            <person name="Gargeya S."/>
            <person name="Fitzgerald M."/>
            <person name="Haas B."/>
            <person name="Abouelleil A."/>
            <person name="Alvarado L."/>
            <person name="Arachchi H.M."/>
            <person name="Berlin A."/>
            <person name="Chapman S.B."/>
            <person name="Goldberg J."/>
            <person name="Griggs A."/>
            <person name="Gujja S."/>
            <person name="Hansen M."/>
            <person name="Howarth C."/>
            <person name="Imamovic A."/>
            <person name="Larimer J."/>
            <person name="McCowen C."/>
            <person name="Montmayeur A."/>
            <person name="Murphy C."/>
            <person name="Neiman D."/>
            <person name="Pearson M."/>
            <person name="Priest M."/>
            <person name="Roberts A."/>
            <person name="Saif S."/>
            <person name="Shea T."/>
            <person name="Sisk P."/>
            <person name="Sykes S."/>
            <person name="Wortman J."/>
            <person name="Nusbaum C."/>
            <person name="Birren B."/>
        </authorList>
    </citation>
    <scope>NUCLEOTIDE SEQUENCE [LARGE SCALE GENOMIC DNA]</scope>
    <source>
        <strain evidence="2 3">VD154</strain>
    </source>
</reference>
<dbReference type="EMBL" id="AHFG01000110">
    <property type="protein sequence ID" value="EJR59511.1"/>
    <property type="molecule type" value="Genomic_DNA"/>
</dbReference>
<dbReference type="InterPro" id="IPR036388">
    <property type="entry name" value="WH-like_DNA-bd_sf"/>
</dbReference>
<evidence type="ECO:0000313" key="3">
    <source>
        <dbReference type="Proteomes" id="UP000006967"/>
    </source>
</evidence>
<evidence type="ECO:0000313" key="2">
    <source>
        <dbReference type="EMBL" id="EJR59511.1"/>
    </source>
</evidence>
<gene>
    <name evidence="2" type="ORF">IK5_06294</name>
</gene>
<feature type="domain" description="DNA primase/nucleoside triphosphatase C-terminal" evidence="1">
    <location>
        <begin position="2"/>
        <end position="60"/>
    </location>
</feature>
<proteinExistence type="predicted"/>
<comment type="caution">
    <text evidence="2">The sequence shown here is derived from an EMBL/GenBank/DDBJ whole genome shotgun (WGS) entry which is preliminary data.</text>
</comment>
<dbReference type="InterPro" id="IPR004968">
    <property type="entry name" value="DNA_primase/NTPase_C"/>
</dbReference>
<dbReference type="Gene3D" id="1.10.10.10">
    <property type="entry name" value="Winged helix-like DNA-binding domain superfamily/Winged helix DNA-binding domain"/>
    <property type="match status" value="1"/>
</dbReference>
<dbReference type="RefSeq" id="WP_000579542.1">
    <property type="nucleotide sequence ID" value="NZ_JH791891.1"/>
</dbReference>
<name>A0A9W5KQG1_BACCE</name>